<keyword evidence="2" id="KW-1185">Reference proteome</keyword>
<dbReference type="Proteomes" id="UP000077177">
    <property type="component" value="Chromosome"/>
</dbReference>
<sequence>MVFLTVPCARLRVFGDEPLPTTIVHSSNDEAIIAQWVYGEKESENALQTVDFPALNWNFNLVIKFCSPEQYLFDATIDGRSLVAKDDGTFFLKMNLSTREYQVFSTFYEPGSQTRFILYKLLRTN</sequence>
<evidence type="ECO:0000313" key="2">
    <source>
        <dbReference type="Proteomes" id="UP000077177"/>
    </source>
</evidence>
<protein>
    <submittedName>
        <fullName evidence="1">Uncharacterized protein</fullName>
    </submittedName>
</protein>
<accession>A0A172TU53</accession>
<dbReference type="KEGG" id="fla:SY85_07760"/>
<dbReference type="EMBL" id="CP011390">
    <property type="protein sequence ID" value="ANE50404.1"/>
    <property type="molecule type" value="Genomic_DNA"/>
</dbReference>
<reference evidence="2" key="1">
    <citation type="submission" date="2015-01" db="EMBL/GenBank/DDBJ databases">
        <title>Flavisolibacter sp./LCS9/ whole genome sequencing.</title>
        <authorList>
            <person name="Kim M.K."/>
            <person name="Srinivasan S."/>
            <person name="Lee J.-J."/>
        </authorList>
    </citation>
    <scope>NUCLEOTIDE SEQUENCE [LARGE SCALE GENOMIC DNA]</scope>
    <source>
        <strain evidence="2">LCS9</strain>
    </source>
</reference>
<name>A0A172TU53_9BACT</name>
<evidence type="ECO:0000313" key="1">
    <source>
        <dbReference type="EMBL" id="ANE50404.1"/>
    </source>
</evidence>
<proteinExistence type="predicted"/>
<reference evidence="1 2" key="2">
    <citation type="journal article" date="2016" name="Int. J. Syst. Evol. Microbiol.">
        <title>Flavisolibacter tropicus sp. nov., isolated from tropical soil.</title>
        <authorList>
            <person name="Lee J.J."/>
            <person name="Kang M.S."/>
            <person name="Kim G.S."/>
            <person name="Lee C.S."/>
            <person name="Lim S."/>
            <person name="Lee J."/>
            <person name="Roh S.H."/>
            <person name="Kang H."/>
            <person name="Ha J.M."/>
            <person name="Bae S."/>
            <person name="Jung H.Y."/>
            <person name="Kim M.K."/>
        </authorList>
    </citation>
    <scope>NUCLEOTIDE SEQUENCE [LARGE SCALE GENOMIC DNA]</scope>
    <source>
        <strain evidence="1 2">LCS9</strain>
    </source>
</reference>
<organism evidence="1 2">
    <name type="scientific">Flavisolibacter tropicus</name>
    <dbReference type="NCBI Taxonomy" id="1492898"/>
    <lineage>
        <taxon>Bacteria</taxon>
        <taxon>Pseudomonadati</taxon>
        <taxon>Bacteroidota</taxon>
        <taxon>Chitinophagia</taxon>
        <taxon>Chitinophagales</taxon>
        <taxon>Chitinophagaceae</taxon>
        <taxon>Flavisolibacter</taxon>
    </lineage>
</organism>
<dbReference type="AlphaFoldDB" id="A0A172TU53"/>
<gene>
    <name evidence="1" type="ORF">SY85_07760</name>
</gene>